<dbReference type="AlphaFoldDB" id="A0ABD2N9D4"/>
<feature type="compositionally biased region" description="Acidic residues" evidence="1">
    <location>
        <begin position="495"/>
        <end position="505"/>
    </location>
</feature>
<dbReference type="InterPro" id="IPR052588">
    <property type="entry name" value="Kelch_domain_protein"/>
</dbReference>
<dbReference type="Gene3D" id="2.120.10.80">
    <property type="entry name" value="Kelch-type beta propeller"/>
    <property type="match status" value="1"/>
</dbReference>
<dbReference type="SUPFAM" id="SSF117281">
    <property type="entry name" value="Kelch motif"/>
    <property type="match status" value="1"/>
</dbReference>
<feature type="compositionally biased region" description="Low complexity" evidence="1">
    <location>
        <begin position="483"/>
        <end position="494"/>
    </location>
</feature>
<dbReference type="EMBL" id="JABFTP020000083">
    <property type="protein sequence ID" value="KAL3275296.1"/>
    <property type="molecule type" value="Genomic_DNA"/>
</dbReference>
<dbReference type="PANTHER" id="PTHR46063:SF1">
    <property type="entry name" value="KELCH DOMAIN-CONTAINING PROTEIN 4"/>
    <property type="match status" value="1"/>
</dbReference>
<dbReference type="Proteomes" id="UP001516400">
    <property type="component" value="Unassembled WGS sequence"/>
</dbReference>
<name>A0ABD2N9D4_9CUCU</name>
<evidence type="ECO:0000313" key="2">
    <source>
        <dbReference type="EMBL" id="KAL3275296.1"/>
    </source>
</evidence>
<protein>
    <recommendedName>
        <fullName evidence="4">Kelch domain-containing protein 4</fullName>
    </recommendedName>
</protein>
<organism evidence="2 3">
    <name type="scientific">Cryptolaemus montrouzieri</name>
    <dbReference type="NCBI Taxonomy" id="559131"/>
    <lineage>
        <taxon>Eukaryota</taxon>
        <taxon>Metazoa</taxon>
        <taxon>Ecdysozoa</taxon>
        <taxon>Arthropoda</taxon>
        <taxon>Hexapoda</taxon>
        <taxon>Insecta</taxon>
        <taxon>Pterygota</taxon>
        <taxon>Neoptera</taxon>
        <taxon>Endopterygota</taxon>
        <taxon>Coleoptera</taxon>
        <taxon>Polyphaga</taxon>
        <taxon>Cucujiformia</taxon>
        <taxon>Coccinelloidea</taxon>
        <taxon>Coccinellidae</taxon>
        <taxon>Scymninae</taxon>
        <taxon>Scymnini</taxon>
        <taxon>Cryptolaemus</taxon>
    </lineage>
</organism>
<evidence type="ECO:0008006" key="4">
    <source>
        <dbReference type="Google" id="ProtNLM"/>
    </source>
</evidence>
<dbReference type="Pfam" id="PF13415">
    <property type="entry name" value="Beta-prop_FBX42"/>
    <property type="match status" value="1"/>
</dbReference>
<keyword evidence="3" id="KW-1185">Reference proteome</keyword>
<dbReference type="InterPro" id="IPR015915">
    <property type="entry name" value="Kelch-typ_b-propeller"/>
</dbReference>
<dbReference type="PANTHER" id="PTHR46063">
    <property type="entry name" value="KELCH DOMAIN-CONTAINING PROTEIN"/>
    <property type="match status" value="1"/>
</dbReference>
<comment type="caution">
    <text evidence="2">The sequence shown here is derived from an EMBL/GenBank/DDBJ whole genome shotgun (WGS) entry which is preliminary data.</text>
</comment>
<gene>
    <name evidence="2" type="ORF">HHI36_020063</name>
</gene>
<sequence length="505" mass="57226">MGKKAKDKKKGKGAEKTALKTEKKLTNKMKKELKLLGEDDIEAVIAEIEKEEKKRQQVIEKAIDVPSRRLNFSFIPHPDKDQIILYGGEFFDGQKTFVYNDMVFYNISNNTWTLLKAPGAPPPRCGHQMVATSASGGQLWVFGGEFTSLSQSQFYHYNDLWVFHLATKKWEKITAPNGPSARSGHRMVLLKKKLFIFGGFHDNLRQYKYFNDVYCFNLENYEWNKMEVSGNPPSPRSGCLMIPLNDGRLLIYGGYSKESIKKDVDKGHVHTDSFLLQPDKNDATGLKWKWIQTKLGGAHISPRCSMPSTIATSSSIAYCFGGVFDLEDEEDNLTGQFFNDFCSLDTEKLQWKILQITGNRNTKLKVDSDAGDKKDEMEVDEPIETIEPTEISNDGIFKVTVGPALQTPTESKHKEEKVTIFQPCPRINSGLAIKRGVLYLYGGMFEQGDKQITLNDFYSIDLKKLNEWRIIIEDKNSELSWVGSDSESETSGSEESSDSEEEETE</sequence>
<proteinExistence type="predicted"/>
<evidence type="ECO:0000313" key="3">
    <source>
        <dbReference type="Proteomes" id="UP001516400"/>
    </source>
</evidence>
<evidence type="ECO:0000256" key="1">
    <source>
        <dbReference type="SAM" id="MobiDB-lite"/>
    </source>
</evidence>
<feature type="region of interest" description="Disordered" evidence="1">
    <location>
        <begin position="480"/>
        <end position="505"/>
    </location>
</feature>
<feature type="compositionally biased region" description="Basic residues" evidence="1">
    <location>
        <begin position="1"/>
        <end position="11"/>
    </location>
</feature>
<feature type="region of interest" description="Disordered" evidence="1">
    <location>
        <begin position="1"/>
        <end position="20"/>
    </location>
</feature>
<accession>A0ABD2N9D4</accession>
<reference evidence="2 3" key="1">
    <citation type="journal article" date="2021" name="BMC Biol.">
        <title>Horizontally acquired antibacterial genes associated with adaptive radiation of ladybird beetles.</title>
        <authorList>
            <person name="Li H.S."/>
            <person name="Tang X.F."/>
            <person name="Huang Y.H."/>
            <person name="Xu Z.Y."/>
            <person name="Chen M.L."/>
            <person name="Du X.Y."/>
            <person name="Qiu B.Y."/>
            <person name="Chen P.T."/>
            <person name="Zhang W."/>
            <person name="Slipinski A."/>
            <person name="Escalona H.E."/>
            <person name="Waterhouse R.M."/>
            <person name="Zwick A."/>
            <person name="Pang H."/>
        </authorList>
    </citation>
    <scope>NUCLEOTIDE SEQUENCE [LARGE SCALE GENOMIC DNA]</scope>
    <source>
        <strain evidence="2">SYSU2018</strain>
    </source>
</reference>